<evidence type="ECO:0000313" key="4">
    <source>
        <dbReference type="Proteomes" id="UP000809529"/>
    </source>
</evidence>
<reference evidence="1 3" key="1">
    <citation type="submission" date="2015-02" db="EMBL/GenBank/DDBJ databases">
        <title>Pseudomonas helleri sp. nov. and Pseudomonas weihenstephanensis sp. nov., isolated from raw cows milk.</title>
        <authorList>
            <person name="von Neubeck M."/>
            <person name="Huptas C."/>
            <person name="Wenning M."/>
            <person name="Scherer S."/>
        </authorList>
    </citation>
    <scope>NUCLEOTIDE SEQUENCE [LARGE SCALE GENOMIC DNA]</scope>
    <source>
        <strain evidence="1 3">DSM 29166</strain>
    </source>
</reference>
<dbReference type="RefSeq" id="WP_048365401.1">
    <property type="nucleotide sequence ID" value="NZ_JAAEBW010000012.1"/>
</dbReference>
<dbReference type="Proteomes" id="UP000036325">
    <property type="component" value="Unassembled WGS sequence"/>
</dbReference>
<dbReference type="AlphaFoldDB" id="A0A0J6IDC8"/>
<reference evidence="2 4" key="2">
    <citation type="submission" date="2020-01" db="EMBL/GenBank/DDBJ databases">
        <title>Comparative genomics of meat spoilage bacteria.</title>
        <authorList>
            <person name="Hilgarth M."/>
            <person name="Vogel R.F."/>
        </authorList>
    </citation>
    <scope>NUCLEOTIDE SEQUENCE [LARGE SCALE GENOMIC DNA]</scope>
    <source>
        <strain evidence="2 4">TMW2.2077</strain>
    </source>
</reference>
<dbReference type="STRING" id="1608994.TU86_16535"/>
<accession>A0A0J6IDC8</accession>
<dbReference type="InterPro" id="IPR014710">
    <property type="entry name" value="RmlC-like_jellyroll"/>
</dbReference>
<dbReference type="PATRIC" id="fig|1608994.3.peg.3990"/>
<dbReference type="Gene3D" id="2.60.120.10">
    <property type="entry name" value="Jelly Rolls"/>
    <property type="match status" value="2"/>
</dbReference>
<dbReference type="SUPFAM" id="SSF51182">
    <property type="entry name" value="RmlC-like cupins"/>
    <property type="match status" value="1"/>
</dbReference>
<dbReference type="PANTHER" id="PTHR41517">
    <property type="entry name" value="1,2-DIOXYGENASE PROTEIN-RELATED"/>
    <property type="match status" value="1"/>
</dbReference>
<organism evidence="1 3">
    <name type="scientific">Pseudomonas weihenstephanensis</name>
    <dbReference type="NCBI Taxonomy" id="1608994"/>
    <lineage>
        <taxon>Bacteria</taxon>
        <taxon>Pseudomonadati</taxon>
        <taxon>Pseudomonadota</taxon>
        <taxon>Gammaproteobacteria</taxon>
        <taxon>Pseudomonadales</taxon>
        <taxon>Pseudomonadaceae</taxon>
        <taxon>Pseudomonas</taxon>
    </lineage>
</organism>
<evidence type="ECO:0000313" key="1">
    <source>
        <dbReference type="EMBL" id="KMN12625.1"/>
    </source>
</evidence>
<dbReference type="EMBL" id="JAAEBW010000012">
    <property type="protein sequence ID" value="MBM1197044.1"/>
    <property type="molecule type" value="Genomic_DNA"/>
</dbReference>
<dbReference type="Proteomes" id="UP000809529">
    <property type="component" value="Unassembled WGS sequence"/>
</dbReference>
<dbReference type="EMBL" id="JYLF01000007">
    <property type="protein sequence ID" value="KMN12625.1"/>
    <property type="molecule type" value="Genomic_DNA"/>
</dbReference>
<dbReference type="PANTHER" id="PTHR41517:SF1">
    <property type="entry name" value="CUPIN"/>
    <property type="match status" value="1"/>
</dbReference>
<evidence type="ECO:0000313" key="2">
    <source>
        <dbReference type="EMBL" id="MBM1197044.1"/>
    </source>
</evidence>
<protein>
    <submittedName>
        <fullName evidence="1">Cupin</fullName>
    </submittedName>
</protein>
<dbReference type="InterPro" id="IPR011051">
    <property type="entry name" value="RmlC_Cupin_sf"/>
</dbReference>
<evidence type="ECO:0000313" key="3">
    <source>
        <dbReference type="Proteomes" id="UP000036325"/>
    </source>
</evidence>
<comment type="caution">
    <text evidence="1">The sequence shown here is derived from an EMBL/GenBank/DDBJ whole genome shotgun (WGS) entry which is preliminary data.</text>
</comment>
<dbReference type="InterPro" id="IPR047183">
    <property type="entry name" value="GDO-like"/>
</dbReference>
<gene>
    <name evidence="2" type="ORF">GYN02_17920</name>
    <name evidence="1" type="ORF">TU86_16535</name>
</gene>
<dbReference type="OrthoDB" id="285029at2"/>
<name>A0A0J6IDC8_9PSED</name>
<dbReference type="GO" id="GO:0051213">
    <property type="term" value="F:dioxygenase activity"/>
    <property type="evidence" value="ECO:0007669"/>
    <property type="project" value="InterPro"/>
</dbReference>
<keyword evidence="4" id="KW-1185">Reference proteome</keyword>
<dbReference type="CDD" id="cd02216">
    <property type="entry name" value="cupin_GDO-like_N"/>
    <property type="match status" value="1"/>
</dbReference>
<proteinExistence type="predicted"/>
<sequence length="313" mass="34346">MSSLNAPLQHLDVLDAEHDAQYFEYSKAANPISAGLISRIPYQNFPSSLYDTGPSRVVPLDLSEALGCPGPATGPGLLANFIRLNAGDSLTLAPVTTSQVVYVIAGRGQLVQGSTRFEWEKGCFIAMPGIEAVQLSASEDARFYYVHDEPLLRYLGVVPAQQQFSATLYPAHTANAKLREAADDPRAQDRSRISILLGNRHFPQTRTVTHVLWAMYGILPAGSVQKPHRHQSIALDFIIDCPAGCYTLVGTDIDENGQIRNPTRVDWAPGLAFVTPPGYWHAHFNESQSEAFLIPIQDAGLQTYLRALDIRFS</sequence>